<dbReference type="Pfam" id="PF07525">
    <property type="entry name" value="SOCS_box"/>
    <property type="match status" value="1"/>
</dbReference>
<evidence type="ECO:0000259" key="3">
    <source>
        <dbReference type="PROSITE" id="PS50225"/>
    </source>
</evidence>
<dbReference type="PANTHER" id="PTHR20966:SF2">
    <property type="entry name" value="ANKYRIN REPEAT AND SOCS BOX PROTEIN 17"/>
    <property type="match status" value="1"/>
</dbReference>
<accession>A0A6H5H177</accession>
<evidence type="ECO:0000313" key="5">
    <source>
        <dbReference type="Proteomes" id="UP000479000"/>
    </source>
</evidence>
<dbReference type="AlphaFoldDB" id="A0A6H5H177"/>
<dbReference type="SMART" id="SM00969">
    <property type="entry name" value="SOCS_box"/>
    <property type="match status" value="1"/>
</dbReference>
<dbReference type="SUPFAM" id="SSF158235">
    <property type="entry name" value="SOCS box-like"/>
    <property type="match status" value="1"/>
</dbReference>
<evidence type="ECO:0000256" key="2">
    <source>
        <dbReference type="ARBA" id="ARBA00023043"/>
    </source>
</evidence>
<proteinExistence type="predicted"/>
<organism evidence="4 5">
    <name type="scientific">Nesidiocoris tenuis</name>
    <dbReference type="NCBI Taxonomy" id="355587"/>
    <lineage>
        <taxon>Eukaryota</taxon>
        <taxon>Metazoa</taxon>
        <taxon>Ecdysozoa</taxon>
        <taxon>Arthropoda</taxon>
        <taxon>Hexapoda</taxon>
        <taxon>Insecta</taxon>
        <taxon>Pterygota</taxon>
        <taxon>Neoptera</taxon>
        <taxon>Paraneoptera</taxon>
        <taxon>Hemiptera</taxon>
        <taxon>Heteroptera</taxon>
        <taxon>Panheteroptera</taxon>
        <taxon>Cimicomorpha</taxon>
        <taxon>Miridae</taxon>
        <taxon>Dicyphina</taxon>
        <taxon>Nesidiocoris</taxon>
    </lineage>
</organism>
<reference evidence="4 5" key="1">
    <citation type="submission" date="2020-02" db="EMBL/GenBank/DDBJ databases">
        <authorList>
            <person name="Ferguson B K."/>
        </authorList>
    </citation>
    <scope>NUCLEOTIDE SEQUENCE [LARGE SCALE GENOMIC DNA]</scope>
</reference>
<dbReference type="PANTHER" id="PTHR20966">
    <property type="entry name" value="ANKYRIN REPEAT AND SOCS BOX PROTEIN 17"/>
    <property type="match status" value="1"/>
</dbReference>
<dbReference type="CDD" id="cd03716">
    <property type="entry name" value="SOCS_ASB_like"/>
    <property type="match status" value="1"/>
</dbReference>
<dbReference type="EMBL" id="CADCXU010022417">
    <property type="protein sequence ID" value="CAB0009876.1"/>
    <property type="molecule type" value="Genomic_DNA"/>
</dbReference>
<dbReference type="PROSITE" id="PS50225">
    <property type="entry name" value="SOCS"/>
    <property type="match status" value="1"/>
</dbReference>
<dbReference type="InterPro" id="IPR039147">
    <property type="entry name" value="ASB17"/>
</dbReference>
<keyword evidence="5" id="KW-1185">Reference proteome</keyword>
<feature type="domain" description="SOCS box" evidence="3">
    <location>
        <begin position="93"/>
        <end position="145"/>
    </location>
</feature>
<evidence type="ECO:0000256" key="1">
    <source>
        <dbReference type="ARBA" id="ARBA00022786"/>
    </source>
</evidence>
<dbReference type="InterPro" id="IPR036036">
    <property type="entry name" value="SOCS_box-like_dom_sf"/>
</dbReference>
<keyword evidence="2" id="KW-0040">ANK repeat</keyword>
<dbReference type="Proteomes" id="UP000479000">
    <property type="component" value="Unassembled WGS sequence"/>
</dbReference>
<protein>
    <recommendedName>
        <fullName evidence="3">SOCS box domain-containing protein</fullName>
    </recommendedName>
</protein>
<dbReference type="Gene3D" id="1.10.750.20">
    <property type="entry name" value="SOCS box"/>
    <property type="match status" value="1"/>
</dbReference>
<dbReference type="InterPro" id="IPR001496">
    <property type="entry name" value="SOCS_box"/>
</dbReference>
<dbReference type="OrthoDB" id="6410987at2759"/>
<gene>
    <name evidence="4" type="ORF">NTEN_LOCUS14949</name>
</gene>
<keyword evidence="1" id="KW-0833">Ubl conjugation pathway</keyword>
<evidence type="ECO:0000313" key="4">
    <source>
        <dbReference type="EMBL" id="CAB0009876.1"/>
    </source>
</evidence>
<dbReference type="GO" id="GO:0035556">
    <property type="term" value="P:intracellular signal transduction"/>
    <property type="evidence" value="ECO:0007669"/>
    <property type="project" value="InterPro"/>
</dbReference>
<dbReference type="FunFam" id="1.10.750.20:FF:000001">
    <property type="entry name" value="Ankyrin repeat and SOCS box containing 1"/>
    <property type="match status" value="1"/>
</dbReference>
<sequence>MESYGRFTPATVAVQAVRPDVLLFLLQYGAQVYAYEQPCPLEALLRRLSESPAKVPPDLQKCQDIIMRSVATVGVPDTDHPYVAPYLPGLQYLPDDRTVSAPPLKHLCRCQIRKSLNANYELPHGIYQLRIPEDLKSYLNLEDLNPICSQNIVQLRQKFNRGNRMNGSTRNRPPLRPKSMLKKNMLPRGLQPCGIGRSDSAASVYPASHAHRRLKPPAVEDSIFESFGPAFTAPQCRWVVRVDLFI</sequence>
<name>A0A6H5H177_9HEMI</name>